<dbReference type="EMBL" id="SNZJ01000033">
    <property type="protein sequence ID" value="TDR49567.1"/>
    <property type="molecule type" value="Genomic_DNA"/>
</dbReference>
<organism evidence="2 3">
    <name type="scientific">Halomonas ventosae</name>
    <dbReference type="NCBI Taxonomy" id="229007"/>
    <lineage>
        <taxon>Bacteria</taxon>
        <taxon>Pseudomonadati</taxon>
        <taxon>Pseudomonadota</taxon>
        <taxon>Gammaproteobacteria</taxon>
        <taxon>Oceanospirillales</taxon>
        <taxon>Halomonadaceae</taxon>
        <taxon>Halomonas</taxon>
    </lineage>
</organism>
<dbReference type="InterPro" id="IPR021352">
    <property type="entry name" value="DUF2971"/>
</dbReference>
<proteinExistence type="predicted"/>
<dbReference type="RefSeq" id="WP_208108551.1">
    <property type="nucleotide sequence ID" value="NZ_SNZJ01000033.1"/>
</dbReference>
<evidence type="ECO:0000313" key="2">
    <source>
        <dbReference type="EMBL" id="TDR49567.1"/>
    </source>
</evidence>
<feature type="region of interest" description="Disordered" evidence="1">
    <location>
        <begin position="213"/>
        <end position="236"/>
    </location>
</feature>
<dbReference type="Proteomes" id="UP000295212">
    <property type="component" value="Unassembled WGS sequence"/>
</dbReference>
<dbReference type="AlphaFoldDB" id="A0A4R6ZC02"/>
<evidence type="ECO:0008006" key="4">
    <source>
        <dbReference type="Google" id="ProtNLM"/>
    </source>
</evidence>
<evidence type="ECO:0000313" key="3">
    <source>
        <dbReference type="Proteomes" id="UP000295212"/>
    </source>
</evidence>
<reference evidence="2 3" key="1">
    <citation type="submission" date="2019-03" db="EMBL/GenBank/DDBJ databases">
        <title>Genomic Encyclopedia of Type Strains, Phase III (KMG-III): the genomes of soil and plant-associated and newly described type strains.</title>
        <authorList>
            <person name="Whitman W."/>
        </authorList>
    </citation>
    <scope>NUCLEOTIDE SEQUENCE [LARGE SCALE GENOMIC DNA]</scope>
    <source>
        <strain evidence="2 3">CECT 5797</strain>
    </source>
</reference>
<feature type="non-terminal residue" evidence="2">
    <location>
        <position position="1"/>
    </location>
</feature>
<sequence length="236" mass="27245">HGAALTGLVTSKERSCGSGGQSVLMIYGLIAPAPTPFEYFHLETTNWLTRKVLQGRRNRANREYGVICFSGNYTSPVQWAHYGDSHRGICLGFDVQEEDLFPIEYVKGRSSGDELKDSLDLKDRAFLRSMLSKKHKHWEYEQEHRCLVRFREKVLDDRLVFEDFADRFLLREVIMGIRCDARSKEIRSVLSNYDRDVDIFRIEVSHRDYKMVKPAHSSGKPQGADCSTDHRLNPTK</sequence>
<feature type="compositionally biased region" description="Basic and acidic residues" evidence="1">
    <location>
        <begin position="227"/>
        <end position="236"/>
    </location>
</feature>
<name>A0A4R6ZC02_9GAMM</name>
<dbReference type="Pfam" id="PF11185">
    <property type="entry name" value="DUF2971"/>
    <property type="match status" value="1"/>
</dbReference>
<evidence type="ECO:0000256" key="1">
    <source>
        <dbReference type="SAM" id="MobiDB-lite"/>
    </source>
</evidence>
<comment type="caution">
    <text evidence="2">The sequence shown here is derived from an EMBL/GenBank/DDBJ whole genome shotgun (WGS) entry which is preliminary data.</text>
</comment>
<gene>
    <name evidence="2" type="ORF">DFP85_1331</name>
</gene>
<protein>
    <recommendedName>
        <fullName evidence="4">DUF2971 domain-containing protein</fullName>
    </recommendedName>
</protein>
<accession>A0A4R6ZC02</accession>